<keyword evidence="1" id="KW-0805">Transcription regulation</keyword>
<organism evidence="7 8">
    <name type="scientific">Pseudomonas citronellolis</name>
    <dbReference type="NCBI Taxonomy" id="53408"/>
    <lineage>
        <taxon>Bacteria</taxon>
        <taxon>Pseudomonadati</taxon>
        <taxon>Pseudomonadota</taxon>
        <taxon>Gammaproteobacteria</taxon>
        <taxon>Pseudomonadales</taxon>
        <taxon>Pseudomonadaceae</taxon>
        <taxon>Pseudomonas</taxon>
    </lineage>
</organism>
<dbReference type="Gene3D" id="1.10.357.10">
    <property type="entry name" value="Tetracycline Repressor, domain 2"/>
    <property type="match status" value="1"/>
</dbReference>
<evidence type="ECO:0000256" key="4">
    <source>
        <dbReference type="PROSITE-ProRule" id="PRU00335"/>
    </source>
</evidence>
<evidence type="ECO:0000313" key="8">
    <source>
        <dbReference type="Proteomes" id="UP001220662"/>
    </source>
</evidence>
<dbReference type="PANTHER" id="PTHR30055">
    <property type="entry name" value="HTH-TYPE TRANSCRIPTIONAL REGULATOR RUTR"/>
    <property type="match status" value="1"/>
</dbReference>
<evidence type="ECO:0000259" key="6">
    <source>
        <dbReference type="PROSITE" id="PS50977"/>
    </source>
</evidence>
<evidence type="ECO:0000313" key="7">
    <source>
        <dbReference type="EMBL" id="MDF3842967.1"/>
    </source>
</evidence>
<sequence>MTSPLDKQRQPATVEATSRGSDDRDLQLTRKVVAAAIRCLDELGLANTTVDDIARESSISRATLYRRFGNKEAIFAAALQQQSRPFESEASSILTGPGSLAERVERLLVWAVIETPENVLLKRLLDEGQPEAGMQIFNSVFRDKVRAIMLPVVSSARSNGELRSDLEPEQLVDWIIRELLMIKMTTPWSEERLRQHIRHFIKPVLATESLAETAAMDRPGASLESLEQRMTRIEQRLIEVHQLLGQIRQEL</sequence>
<dbReference type="PANTHER" id="PTHR30055:SF234">
    <property type="entry name" value="HTH-TYPE TRANSCRIPTIONAL REGULATOR BETI"/>
    <property type="match status" value="1"/>
</dbReference>
<keyword evidence="2 4" id="KW-0238">DNA-binding</keyword>
<keyword evidence="3" id="KW-0804">Transcription</keyword>
<dbReference type="GO" id="GO:0003700">
    <property type="term" value="F:DNA-binding transcription factor activity"/>
    <property type="evidence" value="ECO:0007669"/>
    <property type="project" value="TreeGrafter"/>
</dbReference>
<dbReference type="EMBL" id="JARJLR010000246">
    <property type="protein sequence ID" value="MDF3842967.1"/>
    <property type="molecule type" value="Genomic_DNA"/>
</dbReference>
<evidence type="ECO:0000256" key="2">
    <source>
        <dbReference type="ARBA" id="ARBA00023125"/>
    </source>
</evidence>
<dbReference type="InterPro" id="IPR001647">
    <property type="entry name" value="HTH_TetR"/>
</dbReference>
<evidence type="ECO:0000256" key="1">
    <source>
        <dbReference type="ARBA" id="ARBA00023015"/>
    </source>
</evidence>
<feature type="DNA-binding region" description="H-T-H motif" evidence="4">
    <location>
        <begin position="49"/>
        <end position="68"/>
    </location>
</feature>
<comment type="caution">
    <text evidence="7">The sequence shown here is derived from an EMBL/GenBank/DDBJ whole genome shotgun (WGS) entry which is preliminary data.</text>
</comment>
<dbReference type="SUPFAM" id="SSF48498">
    <property type="entry name" value="Tetracyclin repressor-like, C-terminal domain"/>
    <property type="match status" value="1"/>
</dbReference>
<name>A0AAW6P8X1_9PSED</name>
<gene>
    <name evidence="7" type="ORF">P3W55_14745</name>
</gene>
<protein>
    <submittedName>
        <fullName evidence="7">Helix-turn-helix domain containing protein</fullName>
    </submittedName>
</protein>
<reference evidence="7" key="1">
    <citation type="submission" date="2023-03" db="EMBL/GenBank/DDBJ databases">
        <title>Draft assemblies of triclosan tolerant bacteria isolated from returned activated sludge.</title>
        <authorList>
            <person name="Van Hamelsveld S."/>
        </authorList>
    </citation>
    <scope>NUCLEOTIDE SEQUENCE</scope>
    <source>
        <strain evidence="7">GW210015_S63</strain>
    </source>
</reference>
<dbReference type="SUPFAM" id="SSF46689">
    <property type="entry name" value="Homeodomain-like"/>
    <property type="match status" value="1"/>
</dbReference>
<accession>A0AAW6P8X1</accession>
<feature type="domain" description="HTH tetR-type" evidence="6">
    <location>
        <begin position="26"/>
        <end position="86"/>
    </location>
</feature>
<feature type="region of interest" description="Disordered" evidence="5">
    <location>
        <begin position="1"/>
        <end position="21"/>
    </location>
</feature>
<dbReference type="PROSITE" id="PS50977">
    <property type="entry name" value="HTH_TETR_2"/>
    <property type="match status" value="1"/>
</dbReference>
<dbReference type="PRINTS" id="PR00455">
    <property type="entry name" value="HTHTETR"/>
</dbReference>
<dbReference type="Pfam" id="PF00440">
    <property type="entry name" value="TetR_N"/>
    <property type="match status" value="1"/>
</dbReference>
<dbReference type="GO" id="GO:0000976">
    <property type="term" value="F:transcription cis-regulatory region binding"/>
    <property type="evidence" value="ECO:0007669"/>
    <property type="project" value="TreeGrafter"/>
</dbReference>
<evidence type="ECO:0000256" key="5">
    <source>
        <dbReference type="SAM" id="MobiDB-lite"/>
    </source>
</evidence>
<dbReference type="InterPro" id="IPR036271">
    <property type="entry name" value="Tet_transcr_reg_TetR-rel_C_sf"/>
</dbReference>
<dbReference type="InterPro" id="IPR023772">
    <property type="entry name" value="DNA-bd_HTH_TetR-type_CS"/>
</dbReference>
<dbReference type="InterPro" id="IPR050109">
    <property type="entry name" value="HTH-type_TetR-like_transc_reg"/>
</dbReference>
<proteinExistence type="predicted"/>
<evidence type="ECO:0000256" key="3">
    <source>
        <dbReference type="ARBA" id="ARBA00023163"/>
    </source>
</evidence>
<dbReference type="RefSeq" id="WP_276214822.1">
    <property type="nucleotide sequence ID" value="NZ_JARJLR010000246.1"/>
</dbReference>
<dbReference type="PROSITE" id="PS01081">
    <property type="entry name" value="HTH_TETR_1"/>
    <property type="match status" value="1"/>
</dbReference>
<dbReference type="AlphaFoldDB" id="A0AAW6P8X1"/>
<dbReference type="InterPro" id="IPR009057">
    <property type="entry name" value="Homeodomain-like_sf"/>
</dbReference>
<dbReference type="Proteomes" id="UP001220662">
    <property type="component" value="Unassembled WGS sequence"/>
</dbReference>